<dbReference type="EMBL" id="GGEC01061772">
    <property type="protein sequence ID" value="MBX42256.1"/>
    <property type="molecule type" value="Transcribed_RNA"/>
</dbReference>
<organism evidence="1">
    <name type="scientific">Rhizophora mucronata</name>
    <name type="common">Asiatic mangrove</name>
    <dbReference type="NCBI Taxonomy" id="61149"/>
    <lineage>
        <taxon>Eukaryota</taxon>
        <taxon>Viridiplantae</taxon>
        <taxon>Streptophyta</taxon>
        <taxon>Embryophyta</taxon>
        <taxon>Tracheophyta</taxon>
        <taxon>Spermatophyta</taxon>
        <taxon>Magnoliopsida</taxon>
        <taxon>eudicotyledons</taxon>
        <taxon>Gunneridae</taxon>
        <taxon>Pentapetalae</taxon>
        <taxon>rosids</taxon>
        <taxon>fabids</taxon>
        <taxon>Malpighiales</taxon>
        <taxon>Rhizophoraceae</taxon>
        <taxon>Rhizophora</taxon>
    </lineage>
</organism>
<name>A0A2P2NIE9_RHIMU</name>
<accession>A0A2P2NIE9</accession>
<reference evidence="1" key="1">
    <citation type="submission" date="2018-02" db="EMBL/GenBank/DDBJ databases">
        <title>Rhizophora mucronata_Transcriptome.</title>
        <authorList>
            <person name="Meera S.P."/>
            <person name="Sreeshan A."/>
            <person name="Augustine A."/>
        </authorList>
    </citation>
    <scope>NUCLEOTIDE SEQUENCE</scope>
    <source>
        <tissue evidence="1">Leaf</tissue>
    </source>
</reference>
<proteinExistence type="predicted"/>
<evidence type="ECO:0000313" key="1">
    <source>
        <dbReference type="EMBL" id="MBX42256.1"/>
    </source>
</evidence>
<protein>
    <submittedName>
        <fullName evidence="1">Uncharacterized protein</fullName>
    </submittedName>
</protein>
<sequence length="28" mass="3272">MISVFSIKQMVYCMLFHFTQSGIPFGMK</sequence>
<dbReference type="AlphaFoldDB" id="A0A2P2NIE9"/>